<dbReference type="HOGENOM" id="CLU_2101390_0_0_1"/>
<sequence length="116" mass="13827">MDKFLYIYKKGVLNFIEREFLTLSKKLTTIVETFNLFVYVDSLCYKSFRKSLPVFLLEKGWSSPLSPIEKNKNKEELMVLGGQYMEATESWLSEESIYFIYIHREERRQEVKGECS</sequence>
<evidence type="ECO:0000313" key="2">
    <source>
        <dbReference type="Proteomes" id="UP000009183"/>
    </source>
</evidence>
<evidence type="ECO:0000313" key="1">
    <source>
        <dbReference type="EMBL" id="CBI36712.3"/>
    </source>
</evidence>
<proteinExistence type="predicted"/>
<accession>D7U1U6</accession>
<reference evidence="2" key="1">
    <citation type="journal article" date="2007" name="Nature">
        <title>The grapevine genome sequence suggests ancestral hexaploidization in major angiosperm phyla.</title>
        <authorList>
            <consortium name="The French-Italian Public Consortium for Grapevine Genome Characterization."/>
            <person name="Jaillon O."/>
            <person name="Aury J.-M."/>
            <person name="Noel B."/>
            <person name="Policriti A."/>
            <person name="Clepet C."/>
            <person name="Casagrande A."/>
            <person name="Choisne N."/>
            <person name="Aubourg S."/>
            <person name="Vitulo N."/>
            <person name="Jubin C."/>
            <person name="Vezzi A."/>
            <person name="Legeai F."/>
            <person name="Hugueney P."/>
            <person name="Dasilva C."/>
            <person name="Horner D."/>
            <person name="Mica E."/>
            <person name="Jublot D."/>
            <person name="Poulain J."/>
            <person name="Bruyere C."/>
            <person name="Billault A."/>
            <person name="Segurens B."/>
            <person name="Gouyvenoux M."/>
            <person name="Ugarte E."/>
            <person name="Cattonaro F."/>
            <person name="Anthouard V."/>
            <person name="Vico V."/>
            <person name="Del Fabbro C."/>
            <person name="Alaux M."/>
            <person name="Di Gaspero G."/>
            <person name="Dumas V."/>
            <person name="Felice N."/>
            <person name="Paillard S."/>
            <person name="Juman I."/>
            <person name="Moroldo M."/>
            <person name="Scalabrin S."/>
            <person name="Canaguier A."/>
            <person name="Le Clainche I."/>
            <person name="Malacrida G."/>
            <person name="Durand E."/>
            <person name="Pesole G."/>
            <person name="Laucou V."/>
            <person name="Chatelet P."/>
            <person name="Merdinoglu D."/>
            <person name="Delledonne M."/>
            <person name="Pezzotti M."/>
            <person name="Lecharny A."/>
            <person name="Scarpelli C."/>
            <person name="Artiguenave F."/>
            <person name="Pe M.E."/>
            <person name="Valle G."/>
            <person name="Morgante M."/>
            <person name="Caboche M."/>
            <person name="Adam-Blondon A.-F."/>
            <person name="Weissenbach J."/>
            <person name="Quetier F."/>
            <person name="Wincker P."/>
        </authorList>
    </citation>
    <scope>NUCLEOTIDE SEQUENCE [LARGE SCALE GENOMIC DNA]</scope>
    <source>
        <strain evidence="2">cv. Pinot noir / PN40024</strain>
    </source>
</reference>
<dbReference type="Proteomes" id="UP000009183">
    <property type="component" value="Chromosome 5"/>
</dbReference>
<dbReference type="AlphaFoldDB" id="D7U1U6"/>
<dbReference type="EMBL" id="FN596500">
    <property type="protein sequence ID" value="CBI36712.3"/>
    <property type="molecule type" value="Genomic_DNA"/>
</dbReference>
<gene>
    <name evidence="1" type="ordered locus">VIT_05s0102g01020</name>
</gene>
<dbReference type="InParanoid" id="D7U1U6"/>
<keyword evidence="2" id="KW-1185">Reference proteome</keyword>
<protein>
    <submittedName>
        <fullName evidence="1">Uncharacterized protein</fullName>
    </submittedName>
</protein>
<dbReference type="PaxDb" id="29760-VIT_05s0102g01020.t01"/>
<name>D7U1U6_VITVI</name>
<organism evidence="1 2">
    <name type="scientific">Vitis vinifera</name>
    <name type="common">Grape</name>
    <dbReference type="NCBI Taxonomy" id="29760"/>
    <lineage>
        <taxon>Eukaryota</taxon>
        <taxon>Viridiplantae</taxon>
        <taxon>Streptophyta</taxon>
        <taxon>Embryophyta</taxon>
        <taxon>Tracheophyta</taxon>
        <taxon>Spermatophyta</taxon>
        <taxon>Magnoliopsida</taxon>
        <taxon>eudicotyledons</taxon>
        <taxon>Gunneridae</taxon>
        <taxon>Pentapetalae</taxon>
        <taxon>rosids</taxon>
        <taxon>Vitales</taxon>
        <taxon>Vitaceae</taxon>
        <taxon>Viteae</taxon>
        <taxon>Vitis</taxon>
    </lineage>
</organism>